<sequence length="66" mass="7263">MIARPSPTEEAPEARLFADPRATKALLKYIETVRALSSEWQAAESALQTDTWGIEALKEEECVGEG</sequence>
<gene>
    <name evidence="1" type="ORF">AJ79_09794</name>
</gene>
<dbReference type="AlphaFoldDB" id="A0A2B7WHC3"/>
<keyword evidence="2" id="KW-1185">Reference proteome</keyword>
<dbReference type="EMBL" id="PDNB01000302">
    <property type="protein sequence ID" value="PGG95974.1"/>
    <property type="molecule type" value="Genomic_DNA"/>
</dbReference>
<dbReference type="OrthoDB" id="4226915at2759"/>
<comment type="caution">
    <text evidence="1">The sequence shown here is derived from an EMBL/GenBank/DDBJ whole genome shotgun (WGS) entry which is preliminary data.</text>
</comment>
<evidence type="ECO:0000313" key="2">
    <source>
        <dbReference type="Proteomes" id="UP000223968"/>
    </source>
</evidence>
<proteinExistence type="predicted"/>
<evidence type="ECO:0000313" key="1">
    <source>
        <dbReference type="EMBL" id="PGG95974.1"/>
    </source>
</evidence>
<reference evidence="1 2" key="1">
    <citation type="submission" date="2017-10" db="EMBL/GenBank/DDBJ databases">
        <title>Comparative genomics in systemic dimorphic fungi from Ajellomycetaceae.</title>
        <authorList>
            <person name="Munoz J.F."/>
            <person name="Mcewen J.G."/>
            <person name="Clay O.K."/>
            <person name="Cuomo C.A."/>
        </authorList>
    </citation>
    <scope>NUCLEOTIDE SEQUENCE [LARGE SCALE GENOMIC DNA]</scope>
    <source>
        <strain evidence="1 2">UAMH5409</strain>
    </source>
</reference>
<protein>
    <submittedName>
        <fullName evidence="1">Uncharacterized protein</fullName>
    </submittedName>
</protein>
<accession>A0A2B7WHC3</accession>
<organism evidence="1 2">
    <name type="scientific">Helicocarpus griseus UAMH5409</name>
    <dbReference type="NCBI Taxonomy" id="1447875"/>
    <lineage>
        <taxon>Eukaryota</taxon>
        <taxon>Fungi</taxon>
        <taxon>Dikarya</taxon>
        <taxon>Ascomycota</taxon>
        <taxon>Pezizomycotina</taxon>
        <taxon>Eurotiomycetes</taxon>
        <taxon>Eurotiomycetidae</taxon>
        <taxon>Onygenales</taxon>
        <taxon>Ajellomycetaceae</taxon>
        <taxon>Helicocarpus</taxon>
    </lineage>
</organism>
<dbReference type="Proteomes" id="UP000223968">
    <property type="component" value="Unassembled WGS sequence"/>
</dbReference>
<name>A0A2B7WHC3_9EURO</name>